<dbReference type="Proteomes" id="UP000008983">
    <property type="component" value="Unassembled WGS sequence"/>
</dbReference>
<dbReference type="GO" id="GO:0035556">
    <property type="term" value="P:intracellular signal transduction"/>
    <property type="evidence" value="ECO:0007669"/>
    <property type="project" value="TreeGrafter"/>
</dbReference>
<dbReference type="AlphaFoldDB" id="G0R555"/>
<keyword evidence="3 11" id="KW-0808">Transferase</keyword>
<evidence type="ECO:0000256" key="2">
    <source>
        <dbReference type="ARBA" id="ARBA00022527"/>
    </source>
</evidence>
<evidence type="ECO:0000313" key="12">
    <source>
        <dbReference type="Proteomes" id="UP000008983"/>
    </source>
</evidence>
<evidence type="ECO:0000256" key="7">
    <source>
        <dbReference type="ARBA" id="ARBA00047899"/>
    </source>
</evidence>
<evidence type="ECO:0000313" key="11">
    <source>
        <dbReference type="EMBL" id="EGR27379.1"/>
    </source>
</evidence>
<dbReference type="FunFam" id="1.10.510.10:FF:000454">
    <property type="entry name" value="Uncharacterized protein"/>
    <property type="match status" value="1"/>
</dbReference>
<dbReference type="InterPro" id="IPR000961">
    <property type="entry name" value="AGC-kinase_C"/>
</dbReference>
<comment type="catalytic activity">
    <reaction evidence="8">
        <text>L-seryl-[protein] + ATP = O-phospho-L-seryl-[protein] + ADP + H(+)</text>
        <dbReference type="Rhea" id="RHEA:17989"/>
        <dbReference type="Rhea" id="RHEA-COMP:9863"/>
        <dbReference type="Rhea" id="RHEA-COMP:11604"/>
        <dbReference type="ChEBI" id="CHEBI:15378"/>
        <dbReference type="ChEBI" id="CHEBI:29999"/>
        <dbReference type="ChEBI" id="CHEBI:30616"/>
        <dbReference type="ChEBI" id="CHEBI:83421"/>
        <dbReference type="ChEBI" id="CHEBI:456216"/>
        <dbReference type="EC" id="2.7.11.1"/>
    </reaction>
</comment>
<dbReference type="Gene3D" id="1.10.510.10">
    <property type="entry name" value="Transferase(Phosphotransferase) domain 1"/>
    <property type="match status" value="1"/>
</dbReference>
<dbReference type="EMBL" id="GL984361">
    <property type="protein sequence ID" value="EGR27379.1"/>
    <property type="molecule type" value="Genomic_DNA"/>
</dbReference>
<comment type="catalytic activity">
    <reaction evidence="7">
        <text>L-threonyl-[protein] + ATP = O-phospho-L-threonyl-[protein] + ADP + H(+)</text>
        <dbReference type="Rhea" id="RHEA:46608"/>
        <dbReference type="Rhea" id="RHEA-COMP:11060"/>
        <dbReference type="Rhea" id="RHEA-COMP:11605"/>
        <dbReference type="ChEBI" id="CHEBI:15378"/>
        <dbReference type="ChEBI" id="CHEBI:30013"/>
        <dbReference type="ChEBI" id="CHEBI:30616"/>
        <dbReference type="ChEBI" id="CHEBI:61977"/>
        <dbReference type="ChEBI" id="CHEBI:456216"/>
        <dbReference type="EC" id="2.7.11.1"/>
    </reaction>
</comment>
<dbReference type="STRING" id="857967.G0R555"/>
<evidence type="ECO:0000256" key="5">
    <source>
        <dbReference type="ARBA" id="ARBA00022777"/>
    </source>
</evidence>
<gene>
    <name evidence="11" type="ORF">IMG5_196490</name>
</gene>
<keyword evidence="4" id="KW-0547">Nucleotide-binding</keyword>
<feature type="domain" description="AGC-kinase C-terminal" evidence="10">
    <location>
        <begin position="348"/>
        <end position="419"/>
    </location>
</feature>
<dbReference type="Pfam" id="PF00069">
    <property type="entry name" value="Pkinase"/>
    <property type="match status" value="1"/>
</dbReference>
<name>G0R555_ICHMU</name>
<evidence type="ECO:0000259" key="10">
    <source>
        <dbReference type="PROSITE" id="PS51285"/>
    </source>
</evidence>
<reference evidence="11 12" key="1">
    <citation type="submission" date="2011-07" db="EMBL/GenBank/DDBJ databases">
        <authorList>
            <person name="Coyne R."/>
            <person name="Brami D."/>
            <person name="Johnson J."/>
            <person name="Hostetler J."/>
            <person name="Hannick L."/>
            <person name="Clark T."/>
            <person name="Cassidy-Hanley D."/>
            <person name="Inman J."/>
        </authorList>
    </citation>
    <scope>NUCLEOTIDE SEQUENCE [LARGE SCALE GENOMIC DNA]</scope>
    <source>
        <strain evidence="11 12">G5</strain>
    </source>
</reference>
<dbReference type="RefSeq" id="XP_004024263.1">
    <property type="nucleotide sequence ID" value="XM_004024214.1"/>
</dbReference>
<dbReference type="EC" id="2.7.11.1" evidence="1"/>
<evidence type="ECO:0000256" key="8">
    <source>
        <dbReference type="ARBA" id="ARBA00048679"/>
    </source>
</evidence>
<dbReference type="PROSITE" id="PS51285">
    <property type="entry name" value="AGC_KINASE_CTER"/>
    <property type="match status" value="1"/>
</dbReference>
<keyword evidence="5 11" id="KW-0418">Kinase</keyword>
<proteinExistence type="predicted"/>
<dbReference type="GO" id="GO:0005524">
    <property type="term" value="F:ATP binding"/>
    <property type="evidence" value="ECO:0007669"/>
    <property type="project" value="UniProtKB-KW"/>
</dbReference>
<dbReference type="InParanoid" id="G0R555"/>
<keyword evidence="6" id="KW-0067">ATP-binding</keyword>
<evidence type="ECO:0000256" key="4">
    <source>
        <dbReference type="ARBA" id="ARBA00022741"/>
    </source>
</evidence>
<keyword evidence="12" id="KW-1185">Reference proteome</keyword>
<dbReference type="GO" id="GO:0106310">
    <property type="term" value="F:protein serine kinase activity"/>
    <property type="evidence" value="ECO:0007669"/>
    <property type="project" value="RHEA"/>
</dbReference>
<dbReference type="InterPro" id="IPR011009">
    <property type="entry name" value="Kinase-like_dom_sf"/>
</dbReference>
<evidence type="ECO:0000259" key="9">
    <source>
        <dbReference type="PROSITE" id="PS50011"/>
    </source>
</evidence>
<dbReference type="PANTHER" id="PTHR24356:SF374">
    <property type="entry name" value="PROTEIN KINASE DOMAIN-CONTAINING PROTEIN"/>
    <property type="match status" value="1"/>
</dbReference>
<dbReference type="PROSITE" id="PS00108">
    <property type="entry name" value="PROTEIN_KINASE_ST"/>
    <property type="match status" value="1"/>
</dbReference>
<dbReference type="InterPro" id="IPR000719">
    <property type="entry name" value="Prot_kinase_dom"/>
</dbReference>
<accession>G0R555</accession>
<dbReference type="eggNOG" id="KOG0598">
    <property type="taxonomic scope" value="Eukaryota"/>
</dbReference>
<organism evidence="11 12">
    <name type="scientific">Ichthyophthirius multifiliis</name>
    <name type="common">White spot disease agent</name>
    <name type="synonym">Ich</name>
    <dbReference type="NCBI Taxonomy" id="5932"/>
    <lineage>
        <taxon>Eukaryota</taxon>
        <taxon>Sar</taxon>
        <taxon>Alveolata</taxon>
        <taxon>Ciliophora</taxon>
        <taxon>Intramacronucleata</taxon>
        <taxon>Oligohymenophorea</taxon>
        <taxon>Hymenostomatida</taxon>
        <taxon>Ophryoglenina</taxon>
        <taxon>Ichthyophthirius</taxon>
    </lineage>
</organism>
<dbReference type="PROSITE" id="PS50011">
    <property type="entry name" value="PROTEIN_KINASE_DOM"/>
    <property type="match status" value="1"/>
</dbReference>
<dbReference type="InterPro" id="IPR050236">
    <property type="entry name" value="Ser_Thr_kinase_AGC"/>
</dbReference>
<sequence length="441" mass="52217">MGNCANTFNTNQDEISIKRYIKQLIKFQLFPLKRIQLKIIYFLFFQQTNKSRQTILFFTIQQEEEDSERLFISFKKYKTKYRLFFQVWKVELKKTKQFYAIKEMSKAKIISKKSVNSVLNEKHLLTTLQHSQFFCIIYIFYIFQQISFLVNIVSAFQDSEKLYLVMDLLTGGDLRFHLGIKQKFNEEQTKFFIACLMISLEYLHNNSIIHRDIKPENLVLDQQGYLRVTDLGVARVWKPDNQQDTSGTPGYMAPEVMCRQAHGVSVDYYAMGVITYECMFGKRPYLGRSRKEIRDQIIARQVKIKKEEIPPDWSFESADFVNKLIQRKPLNRLGVNGPDEVKEHPWLKDFPWQKLLNKQLIPPYKPIQTDNYDQKQSLLKQESNPELLKQNHLLLRRNSIQELFSAYYFEKEINSQFQNSSLINNSTTFSARITQTNTNAN</sequence>
<protein>
    <recommendedName>
        <fullName evidence="1">non-specific serine/threonine protein kinase</fullName>
        <ecNumber evidence="1">2.7.11.1</ecNumber>
    </recommendedName>
</protein>
<dbReference type="OrthoDB" id="345735at2759"/>
<dbReference type="OMA" id="MENEYHA"/>
<evidence type="ECO:0000256" key="1">
    <source>
        <dbReference type="ARBA" id="ARBA00012513"/>
    </source>
</evidence>
<evidence type="ECO:0000256" key="3">
    <source>
        <dbReference type="ARBA" id="ARBA00022679"/>
    </source>
</evidence>
<dbReference type="InterPro" id="IPR008271">
    <property type="entry name" value="Ser/Thr_kinase_AS"/>
</dbReference>
<evidence type="ECO:0000256" key="6">
    <source>
        <dbReference type="ARBA" id="ARBA00022840"/>
    </source>
</evidence>
<dbReference type="SMART" id="SM00220">
    <property type="entry name" value="S_TKc"/>
    <property type="match status" value="1"/>
</dbReference>
<keyword evidence="2" id="KW-0723">Serine/threonine-protein kinase</keyword>
<dbReference type="Gene3D" id="3.30.200.20">
    <property type="entry name" value="Phosphorylase Kinase, domain 1"/>
    <property type="match status" value="1"/>
</dbReference>
<dbReference type="GeneID" id="14903451"/>
<feature type="domain" description="Protein kinase" evidence="9">
    <location>
        <begin position="73"/>
        <end position="347"/>
    </location>
</feature>
<dbReference type="PANTHER" id="PTHR24356">
    <property type="entry name" value="SERINE/THREONINE-PROTEIN KINASE"/>
    <property type="match status" value="1"/>
</dbReference>
<dbReference type="GO" id="GO:0004674">
    <property type="term" value="F:protein serine/threonine kinase activity"/>
    <property type="evidence" value="ECO:0007669"/>
    <property type="project" value="UniProtKB-KW"/>
</dbReference>
<dbReference type="SUPFAM" id="SSF56112">
    <property type="entry name" value="Protein kinase-like (PK-like)"/>
    <property type="match status" value="1"/>
</dbReference>